<dbReference type="PANTHER" id="PTHR21137:SF35">
    <property type="entry name" value="ODORANT RECEPTOR 19A-RELATED"/>
    <property type="match status" value="1"/>
</dbReference>
<comment type="similarity">
    <text evidence="10">Belongs to the insect chemoreceptor superfamily. Heteromeric odorant receptor channel (TC 1.A.69) family.</text>
</comment>
<keyword evidence="3 10" id="KW-0716">Sensory transduction</keyword>
<protein>
    <recommendedName>
        <fullName evidence="10">Odorant receptor</fullName>
    </recommendedName>
</protein>
<dbReference type="PANTHER" id="PTHR21137">
    <property type="entry name" value="ODORANT RECEPTOR"/>
    <property type="match status" value="1"/>
</dbReference>
<keyword evidence="5 10" id="KW-0552">Olfaction</keyword>
<evidence type="ECO:0000256" key="2">
    <source>
        <dbReference type="ARBA" id="ARBA00022475"/>
    </source>
</evidence>
<dbReference type="GO" id="GO:0004984">
    <property type="term" value="F:olfactory receptor activity"/>
    <property type="evidence" value="ECO:0007669"/>
    <property type="project" value="InterPro"/>
</dbReference>
<keyword evidence="8 10" id="KW-0675">Receptor</keyword>
<keyword evidence="6 10" id="KW-1133">Transmembrane helix</keyword>
<feature type="transmembrane region" description="Helical" evidence="10">
    <location>
        <begin position="59"/>
        <end position="79"/>
    </location>
</feature>
<proteinExistence type="evidence at transcript level"/>
<evidence type="ECO:0000256" key="10">
    <source>
        <dbReference type="RuleBase" id="RU351113"/>
    </source>
</evidence>
<dbReference type="GO" id="GO:0007165">
    <property type="term" value="P:signal transduction"/>
    <property type="evidence" value="ECO:0007669"/>
    <property type="project" value="UniProtKB-KW"/>
</dbReference>
<keyword evidence="2" id="KW-1003">Cell membrane</keyword>
<dbReference type="EMBL" id="MK248965">
    <property type="protein sequence ID" value="QGW45379.1"/>
    <property type="molecule type" value="mRNA"/>
</dbReference>
<dbReference type="InterPro" id="IPR004117">
    <property type="entry name" value="7tm6_olfct_rcpt"/>
</dbReference>
<evidence type="ECO:0000256" key="7">
    <source>
        <dbReference type="ARBA" id="ARBA00023136"/>
    </source>
</evidence>
<feature type="transmembrane region" description="Helical" evidence="10">
    <location>
        <begin position="285"/>
        <end position="303"/>
    </location>
</feature>
<evidence type="ECO:0000313" key="11">
    <source>
        <dbReference type="EMBL" id="QGW45379.1"/>
    </source>
</evidence>
<evidence type="ECO:0000256" key="5">
    <source>
        <dbReference type="ARBA" id="ARBA00022725"/>
    </source>
</evidence>
<feature type="transmembrane region" description="Helical" evidence="10">
    <location>
        <begin position="192"/>
        <end position="214"/>
    </location>
</feature>
<feature type="transmembrane region" description="Helical" evidence="10">
    <location>
        <begin position="85"/>
        <end position="102"/>
    </location>
</feature>
<evidence type="ECO:0000256" key="8">
    <source>
        <dbReference type="ARBA" id="ARBA00023170"/>
    </source>
</evidence>
<evidence type="ECO:0000256" key="6">
    <source>
        <dbReference type="ARBA" id="ARBA00022989"/>
    </source>
</evidence>
<reference evidence="11" key="1">
    <citation type="submission" date="2018-11" db="EMBL/GenBank/DDBJ databases">
        <authorList>
            <person name="Zhao Y."/>
            <person name="Mu W."/>
            <person name="Zhou C."/>
        </authorList>
    </citation>
    <scope>NUCLEOTIDE SEQUENCE</scope>
</reference>
<comment type="subcellular location">
    <subcellularLocation>
        <location evidence="1 10">Cell membrane</location>
        <topology evidence="1 10">Multi-pass membrane protein</topology>
    </subcellularLocation>
</comment>
<evidence type="ECO:0000256" key="4">
    <source>
        <dbReference type="ARBA" id="ARBA00022692"/>
    </source>
</evidence>
<dbReference type="GO" id="GO:0005549">
    <property type="term" value="F:odorant binding"/>
    <property type="evidence" value="ECO:0007669"/>
    <property type="project" value="InterPro"/>
</dbReference>
<evidence type="ECO:0000256" key="3">
    <source>
        <dbReference type="ARBA" id="ARBA00022606"/>
    </source>
</evidence>
<evidence type="ECO:0000256" key="9">
    <source>
        <dbReference type="ARBA" id="ARBA00023224"/>
    </source>
</evidence>
<comment type="caution">
    <text evidence="10">Lacks conserved residue(s) required for the propagation of feature annotation.</text>
</comment>
<organism evidence="11">
    <name type="scientific">Bradysia odoriphaga</name>
    <dbReference type="NCBI Taxonomy" id="1564500"/>
    <lineage>
        <taxon>Eukaryota</taxon>
        <taxon>Metazoa</taxon>
        <taxon>Ecdysozoa</taxon>
        <taxon>Arthropoda</taxon>
        <taxon>Hexapoda</taxon>
        <taxon>Insecta</taxon>
        <taxon>Pterygota</taxon>
        <taxon>Neoptera</taxon>
        <taxon>Endopterygota</taxon>
        <taxon>Diptera</taxon>
        <taxon>Nematocera</taxon>
        <taxon>Sciaroidea</taxon>
        <taxon>Sciaridae</taxon>
        <taxon>Bradysia</taxon>
    </lineage>
</organism>
<feature type="transmembrane region" description="Helical" evidence="10">
    <location>
        <begin position="150"/>
        <end position="172"/>
    </location>
</feature>
<dbReference type="AlphaFoldDB" id="A0A6B9C9P9"/>
<dbReference type="GO" id="GO:0005886">
    <property type="term" value="C:plasma membrane"/>
    <property type="evidence" value="ECO:0007669"/>
    <property type="project" value="UniProtKB-SubCell"/>
</dbReference>
<accession>A0A6B9C9P9</accession>
<sequence length="403" mass="47257">MEVKIQSKKKSHTTETIRRKENADNDTTTLKRIFDFSDIFSNIVGWKFSYDWKINPKHCFTCLVVLDMWTQFIYSQILFFKNGEYSRFFGVLATYGIGASFIKKFWIFVKSYKALAALRHFSFKINRKADRNMAEKLNRHQLKNFKLCKIVVLSASLSYAAFTFYPLTQLVFNRKFVSLLPIEIMFLDQTKWSGFIIATAIVAVTGVWVELVFFSININFLMAIFNCSTQVILIEDDFKKLDAFWSNPKTTNLVERHMFLRNICQKCQDRDKFMDAVKGIFDGPIFYYFCVTYMAQIICLYEIQMMNWIPGYGFSICGFLEMLLYCIIGTEVSKINERLFYVLTQSKWYTYDMCSQKIFLDLLNSCMNAKELSIGPLAPLSVISWIQIVKSIYSYYTFLSEVV</sequence>
<keyword evidence="7 10" id="KW-0472">Membrane</keyword>
<keyword evidence="4 10" id="KW-0812">Transmembrane</keyword>
<name>A0A6B9C9P9_9DIPT</name>
<dbReference type="Pfam" id="PF02949">
    <property type="entry name" value="7tm_6"/>
    <property type="match status" value="1"/>
</dbReference>
<feature type="transmembrane region" description="Helical" evidence="10">
    <location>
        <begin position="309"/>
        <end position="328"/>
    </location>
</feature>
<keyword evidence="9 10" id="KW-0807">Transducer</keyword>
<evidence type="ECO:0000256" key="1">
    <source>
        <dbReference type="ARBA" id="ARBA00004651"/>
    </source>
</evidence>